<name>A0A558BSF3_9BACT</name>
<keyword evidence="2" id="KW-1185">Reference proteome</keyword>
<comment type="caution">
    <text evidence="1">The sequence shown here is derived from an EMBL/GenBank/DDBJ whole genome shotgun (WGS) entry which is preliminary data.</text>
</comment>
<reference evidence="1 2" key="1">
    <citation type="submission" date="2019-07" db="EMBL/GenBank/DDBJ databases">
        <title>Hymenobacter sp. straun FUR1 Genome sequencing and assembly.</title>
        <authorList>
            <person name="Chhetri G."/>
        </authorList>
    </citation>
    <scope>NUCLEOTIDE SEQUENCE [LARGE SCALE GENOMIC DNA]</scope>
    <source>
        <strain evidence="1 2">Fur1</strain>
    </source>
</reference>
<gene>
    <name evidence="1" type="ORF">FNT36_17565</name>
</gene>
<evidence type="ECO:0008006" key="3">
    <source>
        <dbReference type="Google" id="ProtNLM"/>
    </source>
</evidence>
<sequence>MSDTGKVLGFNETFIPAIIAGTKIHTIRAGQRWQAGDVAHFCARAQQPDQYEFWPPQPLRLVQDIELTASELRVDGRPLGPAELRALAQADGFETAADLFAFFADKPLPFRGQLVHWTDCRY</sequence>
<dbReference type="RefSeq" id="WP_144850334.1">
    <property type="nucleotide sequence ID" value="NZ_VMRJ01000004.1"/>
</dbReference>
<evidence type="ECO:0000313" key="2">
    <source>
        <dbReference type="Proteomes" id="UP000317624"/>
    </source>
</evidence>
<dbReference type="Proteomes" id="UP000317624">
    <property type="component" value="Unassembled WGS sequence"/>
</dbReference>
<accession>A0A558BSF3</accession>
<dbReference type="AlphaFoldDB" id="A0A558BSF3"/>
<organism evidence="1 2">
    <name type="scientific">Hymenobacter setariae</name>
    <dbReference type="NCBI Taxonomy" id="2594794"/>
    <lineage>
        <taxon>Bacteria</taxon>
        <taxon>Pseudomonadati</taxon>
        <taxon>Bacteroidota</taxon>
        <taxon>Cytophagia</taxon>
        <taxon>Cytophagales</taxon>
        <taxon>Hymenobacteraceae</taxon>
        <taxon>Hymenobacter</taxon>
    </lineage>
</organism>
<proteinExistence type="predicted"/>
<protein>
    <recommendedName>
        <fullName evidence="3">ASCH domain-containing protein</fullName>
    </recommendedName>
</protein>
<evidence type="ECO:0000313" key="1">
    <source>
        <dbReference type="EMBL" id="TVT39456.1"/>
    </source>
</evidence>
<dbReference type="EMBL" id="VMRJ01000004">
    <property type="protein sequence ID" value="TVT39456.1"/>
    <property type="molecule type" value="Genomic_DNA"/>
</dbReference>
<dbReference type="OrthoDB" id="200334at2"/>